<dbReference type="HOGENOM" id="CLU_1515012_0_0_7"/>
<dbReference type="Proteomes" id="UP000012040">
    <property type="component" value="Chromosome"/>
</dbReference>
<feature type="transmembrane region" description="Helical" evidence="1">
    <location>
        <begin position="43"/>
        <end position="70"/>
    </location>
</feature>
<protein>
    <submittedName>
        <fullName evidence="2">Uncharacterized protein</fullName>
    </submittedName>
</protein>
<gene>
    <name evidence="2" type="ORF">A11Q_1728</name>
</gene>
<keyword evidence="1" id="KW-0812">Transmembrane</keyword>
<reference evidence="2 3" key="1">
    <citation type="journal article" date="2013" name="ISME J.">
        <title>By their genes ye shall know them: genomic signatures of predatory bacteria.</title>
        <authorList>
            <person name="Pasternak Z."/>
            <person name="Pietrokovski S."/>
            <person name="Rotem O."/>
            <person name="Gophna U."/>
            <person name="Lurie-Weinberger M.N."/>
            <person name="Jurkevitch E."/>
        </authorList>
    </citation>
    <scope>NUCLEOTIDE SEQUENCE [LARGE SCALE GENOMIC DNA]</scope>
    <source>
        <strain evidence="2 3">JSS</strain>
    </source>
</reference>
<organism evidence="2 3">
    <name type="scientific">Pseudobdellovibrio exovorus JSS</name>
    <dbReference type="NCBI Taxonomy" id="1184267"/>
    <lineage>
        <taxon>Bacteria</taxon>
        <taxon>Pseudomonadati</taxon>
        <taxon>Bdellovibrionota</taxon>
        <taxon>Bdellovibrionia</taxon>
        <taxon>Bdellovibrionales</taxon>
        <taxon>Pseudobdellovibrionaceae</taxon>
        <taxon>Pseudobdellovibrio</taxon>
    </lineage>
</organism>
<feature type="transmembrane region" description="Helical" evidence="1">
    <location>
        <begin position="150"/>
        <end position="170"/>
    </location>
</feature>
<dbReference type="RefSeq" id="WP_015470434.1">
    <property type="nucleotide sequence ID" value="NC_020813.1"/>
</dbReference>
<keyword evidence="1" id="KW-1133">Transmembrane helix</keyword>
<evidence type="ECO:0000256" key="1">
    <source>
        <dbReference type="SAM" id="Phobius"/>
    </source>
</evidence>
<accession>M4VRY4</accession>
<evidence type="ECO:0000313" key="2">
    <source>
        <dbReference type="EMBL" id="AGH95944.1"/>
    </source>
</evidence>
<name>M4VRY4_9BACT</name>
<feature type="transmembrane region" description="Helical" evidence="1">
    <location>
        <begin position="90"/>
        <end position="113"/>
    </location>
</feature>
<keyword evidence="1" id="KW-0472">Membrane</keyword>
<dbReference type="KEGG" id="bex:A11Q_1728"/>
<keyword evidence="3" id="KW-1185">Reference proteome</keyword>
<dbReference type="eggNOG" id="ENOG503344D">
    <property type="taxonomic scope" value="Bacteria"/>
</dbReference>
<proteinExistence type="predicted"/>
<sequence length="177" mass="19579">MTDHSDKWLQDYQDFLDAEQTPVPPDQTTAVFSKINPLLKPNALFVFSKILGVHLVTGFLSLAVCHQFGLNPFQTQYSLADWFMKVGGHHFCMLGCGLTFVSISLLFSGYFLTLEEIKALKRTELLQNLTLGLISIGIFLSFGVEMALSIGALWLLGALLGGFIATTLVWKFKKATA</sequence>
<dbReference type="STRING" id="1184267.A11Q_1728"/>
<dbReference type="AlphaFoldDB" id="M4VRY4"/>
<dbReference type="EMBL" id="CP003537">
    <property type="protein sequence ID" value="AGH95944.1"/>
    <property type="molecule type" value="Genomic_DNA"/>
</dbReference>
<dbReference type="OrthoDB" id="9933534at2"/>
<feature type="transmembrane region" description="Helical" evidence="1">
    <location>
        <begin position="125"/>
        <end position="144"/>
    </location>
</feature>
<evidence type="ECO:0000313" key="3">
    <source>
        <dbReference type="Proteomes" id="UP000012040"/>
    </source>
</evidence>
<dbReference type="PATRIC" id="fig|1184267.3.peg.1749"/>